<evidence type="ECO:0000313" key="2">
    <source>
        <dbReference type="EMBL" id="SUZ72531.1"/>
    </source>
</evidence>
<dbReference type="Pfam" id="PF02630">
    <property type="entry name" value="SCO1-SenC"/>
    <property type="match status" value="1"/>
</dbReference>
<evidence type="ECO:0000256" key="1">
    <source>
        <dbReference type="ARBA" id="ARBA00010996"/>
    </source>
</evidence>
<dbReference type="PANTHER" id="PTHR12151:SF25">
    <property type="entry name" value="LINALOOL DEHYDRATASE_ISOMERASE DOMAIN-CONTAINING PROTEIN"/>
    <property type="match status" value="1"/>
</dbReference>
<name>A0A381PZR1_9ZZZZ</name>
<dbReference type="Gene3D" id="3.40.30.10">
    <property type="entry name" value="Glutaredoxin"/>
    <property type="match status" value="1"/>
</dbReference>
<comment type="similarity">
    <text evidence="1">Belongs to the SCO1/2 family.</text>
</comment>
<dbReference type="SUPFAM" id="SSF52833">
    <property type="entry name" value="Thioredoxin-like"/>
    <property type="match status" value="1"/>
</dbReference>
<gene>
    <name evidence="2" type="ORF">METZ01_LOCUS25385</name>
</gene>
<evidence type="ECO:0008006" key="3">
    <source>
        <dbReference type="Google" id="ProtNLM"/>
    </source>
</evidence>
<proteinExistence type="inferred from homology"/>
<accession>A0A381PZR1</accession>
<protein>
    <recommendedName>
        <fullName evidence="3">Thioredoxin domain-containing protein</fullName>
    </recommendedName>
</protein>
<dbReference type="CDD" id="cd02968">
    <property type="entry name" value="SCO"/>
    <property type="match status" value="1"/>
</dbReference>
<dbReference type="InterPro" id="IPR003782">
    <property type="entry name" value="SCO1/SenC"/>
</dbReference>
<organism evidence="2">
    <name type="scientific">marine metagenome</name>
    <dbReference type="NCBI Taxonomy" id="408172"/>
    <lineage>
        <taxon>unclassified sequences</taxon>
        <taxon>metagenomes</taxon>
        <taxon>ecological metagenomes</taxon>
    </lineage>
</organism>
<dbReference type="PANTHER" id="PTHR12151">
    <property type="entry name" value="ELECTRON TRANSPORT PROTIN SCO1/SENC FAMILY MEMBER"/>
    <property type="match status" value="1"/>
</dbReference>
<sequence length="244" mass="26500">MNKFPVSSKRPHGGVAQLVERFGRIEEARGSIPLTSTSVTATRCISPSLKLSLGLLAVLLLVAGCAGRRSENRFAGLEVDAPVVMPDPILTDTEGQPFAMRSDTKGTVRLVYFGFTSCPDVCPLHLAQLSEVLARPGMPPNVKVLFVTVDPGRDTPEIMRTFLDRFSSDFVGLTGTDGQLLEVQRQFSALIALPGTPEESDSRDIGHDGRVFAFAPDDLGRTQYPHPTRQTAWTKDLPILAALR</sequence>
<dbReference type="EMBL" id="UINC01001150">
    <property type="protein sequence ID" value="SUZ72531.1"/>
    <property type="molecule type" value="Genomic_DNA"/>
</dbReference>
<dbReference type="InterPro" id="IPR036249">
    <property type="entry name" value="Thioredoxin-like_sf"/>
</dbReference>
<dbReference type="AlphaFoldDB" id="A0A381PZR1"/>
<reference evidence="2" key="1">
    <citation type="submission" date="2018-05" db="EMBL/GenBank/DDBJ databases">
        <authorList>
            <person name="Lanie J.A."/>
            <person name="Ng W.-L."/>
            <person name="Kazmierczak K.M."/>
            <person name="Andrzejewski T.M."/>
            <person name="Davidsen T.M."/>
            <person name="Wayne K.J."/>
            <person name="Tettelin H."/>
            <person name="Glass J.I."/>
            <person name="Rusch D."/>
            <person name="Podicherti R."/>
            <person name="Tsui H.-C.T."/>
            <person name="Winkler M.E."/>
        </authorList>
    </citation>
    <scope>NUCLEOTIDE SEQUENCE</scope>
</reference>